<keyword evidence="7" id="KW-0326">Glycosidase</keyword>
<dbReference type="EC" id="3.2.2.21" evidence="3"/>
<dbReference type="PANTHER" id="PTHR43003:SF5">
    <property type="entry name" value="DNA-3-METHYLADENINE GLYCOSYLASE"/>
    <property type="match status" value="1"/>
</dbReference>
<keyword evidence="5" id="KW-0234">DNA repair</keyword>
<proteinExistence type="inferred from homology"/>
<feature type="domain" description="HhH-GPD" evidence="6">
    <location>
        <begin position="50"/>
        <end position="206"/>
    </location>
</feature>
<dbReference type="GO" id="GO:0006307">
    <property type="term" value="P:DNA alkylation repair"/>
    <property type="evidence" value="ECO:0007669"/>
    <property type="project" value="TreeGrafter"/>
</dbReference>
<dbReference type="Proteomes" id="UP000204391">
    <property type="component" value="Chromosome"/>
</dbReference>
<evidence type="ECO:0000256" key="1">
    <source>
        <dbReference type="ARBA" id="ARBA00000086"/>
    </source>
</evidence>
<accession>A0A221ME57</accession>
<sequence>MEKLVIHANDPAVLELCEADSLMKKLVGIVGDVEFTLRPNYFLSLIRSIVGQQISVQAASAIFNRLEVLLDHNVTAAGIVEKSEEELRKVGLSVRKVTYMKDLSEKVMQGAIKLDKLDQLDNVSIIKLLTSVKGIGKWTAEMFLIFSLGRMDVLAIDDIGIQRGAKWLYQVDQSERRNILIDKAEVWTPHFTIASIYLWEVVHLELMFTYDSIDDMDN</sequence>
<evidence type="ECO:0000313" key="7">
    <source>
        <dbReference type="EMBL" id="ASN05968.1"/>
    </source>
</evidence>
<dbReference type="SMART" id="SM00478">
    <property type="entry name" value="ENDO3c"/>
    <property type="match status" value="1"/>
</dbReference>
<evidence type="ECO:0000256" key="2">
    <source>
        <dbReference type="ARBA" id="ARBA00010817"/>
    </source>
</evidence>
<dbReference type="GO" id="GO:0008725">
    <property type="term" value="F:DNA-3-methyladenine glycosylase activity"/>
    <property type="evidence" value="ECO:0007669"/>
    <property type="project" value="TreeGrafter"/>
</dbReference>
<keyword evidence="7" id="KW-0378">Hydrolase</keyword>
<dbReference type="GO" id="GO:0006285">
    <property type="term" value="P:base-excision repair, AP site formation"/>
    <property type="evidence" value="ECO:0007669"/>
    <property type="project" value="TreeGrafter"/>
</dbReference>
<dbReference type="Gene3D" id="1.10.340.30">
    <property type="entry name" value="Hypothetical protein, domain 2"/>
    <property type="match status" value="1"/>
</dbReference>
<keyword evidence="8" id="KW-1185">Reference proteome</keyword>
<evidence type="ECO:0000256" key="5">
    <source>
        <dbReference type="ARBA" id="ARBA00023204"/>
    </source>
</evidence>
<evidence type="ECO:0000259" key="6">
    <source>
        <dbReference type="SMART" id="SM00478"/>
    </source>
</evidence>
<dbReference type="CDD" id="cd00056">
    <property type="entry name" value="ENDO3c"/>
    <property type="match status" value="1"/>
</dbReference>
<dbReference type="InterPro" id="IPR003265">
    <property type="entry name" value="HhH-GPD_domain"/>
</dbReference>
<dbReference type="OrthoDB" id="9785929at2"/>
<dbReference type="FunFam" id="1.10.340.30:FF:000004">
    <property type="entry name" value="DNA-3-methyladenine glycosylase II"/>
    <property type="match status" value="1"/>
</dbReference>
<dbReference type="GO" id="GO:0005737">
    <property type="term" value="C:cytoplasm"/>
    <property type="evidence" value="ECO:0007669"/>
    <property type="project" value="TreeGrafter"/>
</dbReference>
<dbReference type="SUPFAM" id="SSF48150">
    <property type="entry name" value="DNA-glycosylase"/>
    <property type="match status" value="1"/>
</dbReference>
<dbReference type="Pfam" id="PF00730">
    <property type="entry name" value="HhH-GPD"/>
    <property type="match status" value="1"/>
</dbReference>
<dbReference type="RefSeq" id="WP_089532815.1">
    <property type="nucleotide sequence ID" value="NZ_CP022437.1"/>
</dbReference>
<dbReference type="GO" id="GO:0032131">
    <property type="term" value="F:alkylated DNA binding"/>
    <property type="evidence" value="ECO:0007669"/>
    <property type="project" value="TreeGrafter"/>
</dbReference>
<reference evidence="7 8" key="1">
    <citation type="journal article" date="2003" name="Int. J. Syst. Evol. Microbiol.">
        <title>Virgibacillus carmonensis sp. nov., Virgibacillus necropolis sp. nov. and Virgibacillus picturae sp. nov., three novel species isolated from deteriorated mural paintings, transfer of the species of the genus salibacillus to Virgibacillus, as Virgibacillus marismortui comb. nov. and Virgibacillus salexigens comb. nov., and emended description of the genus Virgibacillus.</title>
        <authorList>
            <person name="Heyrman J."/>
            <person name="Logan N.A."/>
            <person name="Busse H.J."/>
            <person name="Balcaen A."/>
            <person name="Lebbe L."/>
            <person name="Rodriguez-Diaz M."/>
            <person name="Swings J."/>
            <person name="De Vos P."/>
        </authorList>
    </citation>
    <scope>NUCLEOTIDE SEQUENCE [LARGE SCALE GENOMIC DNA]</scope>
    <source>
        <strain evidence="7 8">LMG 19488</strain>
    </source>
</reference>
<dbReference type="PANTHER" id="PTHR43003">
    <property type="entry name" value="DNA-3-METHYLADENINE GLYCOSYLASE"/>
    <property type="match status" value="1"/>
</dbReference>
<dbReference type="InterPro" id="IPR051912">
    <property type="entry name" value="Alkylbase_DNA_Glycosylase/TA"/>
</dbReference>
<comment type="catalytic activity">
    <reaction evidence="1">
        <text>Hydrolysis of alkylated DNA, releasing 3-methyladenine, 3-methylguanine, 7-methylguanine and 7-methyladenine.</text>
        <dbReference type="EC" id="3.2.2.21"/>
    </reaction>
</comment>
<dbReference type="Gene3D" id="1.10.1670.40">
    <property type="match status" value="1"/>
</dbReference>
<organism evidence="7 8">
    <name type="scientific">Virgibacillus necropolis</name>
    <dbReference type="NCBI Taxonomy" id="163877"/>
    <lineage>
        <taxon>Bacteria</taxon>
        <taxon>Bacillati</taxon>
        <taxon>Bacillota</taxon>
        <taxon>Bacilli</taxon>
        <taxon>Bacillales</taxon>
        <taxon>Bacillaceae</taxon>
        <taxon>Virgibacillus</taxon>
    </lineage>
</organism>
<dbReference type="AlphaFoldDB" id="A0A221ME57"/>
<dbReference type="EMBL" id="CP022437">
    <property type="protein sequence ID" value="ASN05968.1"/>
    <property type="molecule type" value="Genomic_DNA"/>
</dbReference>
<dbReference type="InterPro" id="IPR011257">
    <property type="entry name" value="DNA_glycosylase"/>
</dbReference>
<protein>
    <recommendedName>
        <fullName evidence="3">DNA-3-methyladenine glycosylase II</fullName>
        <ecNumber evidence="3">3.2.2.21</ecNumber>
    </recommendedName>
</protein>
<comment type="similarity">
    <text evidence="2">Belongs to the alkylbase DNA glycosidase AlkA family.</text>
</comment>
<dbReference type="GO" id="GO:0032993">
    <property type="term" value="C:protein-DNA complex"/>
    <property type="evidence" value="ECO:0007669"/>
    <property type="project" value="TreeGrafter"/>
</dbReference>
<evidence type="ECO:0000256" key="4">
    <source>
        <dbReference type="ARBA" id="ARBA00022763"/>
    </source>
</evidence>
<dbReference type="KEGG" id="vne:CFK40_13550"/>
<name>A0A221ME57_9BACI</name>
<dbReference type="GO" id="GO:0043916">
    <property type="term" value="F:DNA-7-methylguanine glycosylase activity"/>
    <property type="evidence" value="ECO:0007669"/>
    <property type="project" value="TreeGrafter"/>
</dbReference>
<evidence type="ECO:0000256" key="3">
    <source>
        <dbReference type="ARBA" id="ARBA00012000"/>
    </source>
</evidence>
<gene>
    <name evidence="7" type="ORF">CFK40_13550</name>
</gene>
<evidence type="ECO:0000313" key="8">
    <source>
        <dbReference type="Proteomes" id="UP000204391"/>
    </source>
</evidence>
<keyword evidence="4" id="KW-0227">DNA damage</keyword>